<keyword evidence="1" id="KW-0804">Transcription</keyword>
<accession>A0A5B8MJ79</accession>
<comment type="function">
    <text evidence="1">DNA-dependent RNA polymerase catalyzes the transcription of DNA into RNA using the four ribonucleoside triphosphates as substrates. Specific core component of RNA polymerase III which synthesizes small RNAs, such as 5S rRNA and tRNAs.</text>
</comment>
<evidence type="ECO:0000313" key="4">
    <source>
        <dbReference type="Proteomes" id="UP000316726"/>
    </source>
</evidence>
<sequence>MARSKSSKSKKKGKPKSKSAAKPGRQWPAEGPASTPPFRDGEGHGEQAASSARAGVATPEELELFVFHVEDKFGKVAGAVARVLAARGNATLEEIAENARDEAGGKICEEGVKHTLWILTKLNVVRTYLCTRLVVREEGQTAEQGRLPARPRGELSEPVLVEEKHFIYMLDTDYAFVLTSFPTLMLEIKSSDLGKVGEYVLETLIVHGRLSRSEAVDVSKGLCDEAEPQLGFGKDDFGDVFDKLVTRRYVERVPSAQLPPPWELRSVKQSMKRGHKGLAEVVPERKEQWSKATAAYDEMFEEKFELDFGERKEPSVLWRVNAQEFHDRFKEDYSVGWAEEQYGHDDEDDDEEKKKKKKKRKKEKERLSFRDEIWGSTRDVAAFRGLILAYRRRRHAAGGWGIWWDGPCQFSLNEVCQALWQALRREEEEESLALPDRATVEGGLGRLCGHSWGFLRKVAGRYSFGFQGFWSELQLAHAEALVEQKLGQVQTEGKSLGPLPRRIFRLLRVECPTSGPLSSKEIQPLVFASIKGVRAALVQLFFAGFVQQAGREGGGASAKGAKCHWHVDEALVARACRANMAETVRLVYGRRRSELREYQDVLEAVQRITDLSDDPAVKLRAFQEYITIGDNRDRFGRIRELDKYLQDSFNDILVVANVFFDSELSRKPRGADEDQDVDEGEEADQEQSREDHQRSTKIKVKL</sequence>
<comment type="similarity">
    <text evidence="1">Belongs to the eukaryotic RPC3/POLR3C RNA polymerase subunit family.</text>
</comment>
<evidence type="ECO:0000256" key="2">
    <source>
        <dbReference type="SAM" id="MobiDB-lite"/>
    </source>
</evidence>
<feature type="region of interest" description="Disordered" evidence="2">
    <location>
        <begin position="666"/>
        <end position="702"/>
    </location>
</feature>
<dbReference type="PANTHER" id="PTHR12949:SF0">
    <property type="entry name" value="DNA-DIRECTED RNA POLYMERASE III SUBUNIT RPC3"/>
    <property type="match status" value="1"/>
</dbReference>
<name>A0A5B8MJ79_9CHLO</name>
<gene>
    <name evidence="3" type="ORF">A3770_04p30410</name>
</gene>
<dbReference type="OrthoDB" id="272392at2759"/>
<dbReference type="InterPro" id="IPR036388">
    <property type="entry name" value="WH-like_DNA-bd_sf"/>
</dbReference>
<dbReference type="Gene3D" id="1.10.10.10">
    <property type="entry name" value="Winged helix-like DNA-binding domain superfamily/Winged helix DNA-binding domain"/>
    <property type="match status" value="2"/>
</dbReference>
<proteinExistence type="inferred from homology"/>
<dbReference type="Proteomes" id="UP000316726">
    <property type="component" value="Chromosome 4"/>
</dbReference>
<feature type="region of interest" description="Disordered" evidence="2">
    <location>
        <begin position="342"/>
        <end position="361"/>
    </location>
</feature>
<dbReference type="STRING" id="1764295.A0A5B8MJ79"/>
<feature type="region of interest" description="Disordered" evidence="2">
    <location>
        <begin position="1"/>
        <end position="54"/>
    </location>
</feature>
<dbReference type="GO" id="GO:0005666">
    <property type="term" value="C:RNA polymerase III complex"/>
    <property type="evidence" value="ECO:0007669"/>
    <property type="project" value="UniProtKB-UniRule"/>
</dbReference>
<keyword evidence="1" id="KW-0240">DNA-directed RNA polymerase</keyword>
<organism evidence="3 4">
    <name type="scientific">Chloropicon primus</name>
    <dbReference type="NCBI Taxonomy" id="1764295"/>
    <lineage>
        <taxon>Eukaryota</taxon>
        <taxon>Viridiplantae</taxon>
        <taxon>Chlorophyta</taxon>
        <taxon>Chloropicophyceae</taxon>
        <taxon>Chloropicales</taxon>
        <taxon>Chloropicaceae</taxon>
        <taxon>Chloropicon</taxon>
    </lineage>
</organism>
<dbReference type="GO" id="GO:0003697">
    <property type="term" value="F:single-stranded DNA binding"/>
    <property type="evidence" value="ECO:0007669"/>
    <property type="project" value="UniProtKB-UniRule"/>
</dbReference>
<reference evidence="3 4" key="1">
    <citation type="submission" date="2018-07" db="EMBL/GenBank/DDBJ databases">
        <title>The complete nuclear genome of the prasinophyte Chloropicon primus (CCMP1205).</title>
        <authorList>
            <person name="Pombert J.-F."/>
            <person name="Otis C."/>
            <person name="Turmel M."/>
            <person name="Lemieux C."/>
        </authorList>
    </citation>
    <scope>NUCLEOTIDE SEQUENCE [LARGE SCALE GENOMIC DNA]</scope>
    <source>
        <strain evidence="3 4">CCMP1205</strain>
    </source>
</reference>
<dbReference type="PANTHER" id="PTHR12949">
    <property type="entry name" value="RNA POLYMERASE III DNA DIRECTED -RELATED"/>
    <property type="match status" value="1"/>
</dbReference>
<protein>
    <recommendedName>
        <fullName evidence="1">DNA-directed RNA polymerase III subunit RPC3</fullName>
        <shortName evidence="1">RNA polymerase III subunit C3</shortName>
    </recommendedName>
</protein>
<evidence type="ECO:0000256" key="1">
    <source>
        <dbReference type="RuleBase" id="RU367076"/>
    </source>
</evidence>
<dbReference type="AlphaFoldDB" id="A0A5B8MJ79"/>
<dbReference type="EMBL" id="CP031037">
    <property type="protein sequence ID" value="QDZ20523.1"/>
    <property type="molecule type" value="Genomic_DNA"/>
</dbReference>
<feature type="compositionally biased region" description="Basic residues" evidence="2">
    <location>
        <begin position="1"/>
        <end position="19"/>
    </location>
</feature>
<feature type="compositionally biased region" description="Acidic residues" evidence="2">
    <location>
        <begin position="673"/>
        <end position="685"/>
    </location>
</feature>
<comment type="subcellular location">
    <subcellularLocation>
        <location evidence="1">Nucleus</location>
    </subcellularLocation>
</comment>
<keyword evidence="4" id="KW-1185">Reference proteome</keyword>
<keyword evidence="1" id="KW-0539">Nucleus</keyword>
<evidence type="ECO:0000313" key="3">
    <source>
        <dbReference type="EMBL" id="QDZ20523.1"/>
    </source>
</evidence>
<comment type="subunit">
    <text evidence="1">Component of the RNA polymerase III (Pol III) complex consisting of 17 subunits.</text>
</comment>
<dbReference type="InterPro" id="IPR039748">
    <property type="entry name" value="RPC3"/>
</dbReference>